<evidence type="ECO:0000313" key="1">
    <source>
        <dbReference type="EMBL" id="SBS55444.1"/>
    </source>
</evidence>
<dbReference type="AlphaFoldDB" id="A0A1A8V423"/>
<dbReference type="EMBL" id="HAEJ01014987">
    <property type="protein sequence ID" value="SBS55444.1"/>
    <property type="molecule type" value="Transcribed_RNA"/>
</dbReference>
<reference evidence="1" key="2">
    <citation type="submission" date="2016-06" db="EMBL/GenBank/DDBJ databases">
        <title>The genome of a short-lived fish provides insights into sex chromosome evolution and the genetic control of aging.</title>
        <authorList>
            <person name="Reichwald K."/>
            <person name="Felder M."/>
            <person name="Petzold A."/>
            <person name="Koch P."/>
            <person name="Groth M."/>
            <person name="Platzer M."/>
        </authorList>
    </citation>
    <scope>NUCLEOTIDE SEQUENCE</scope>
    <source>
        <tissue evidence="1">Brain</tissue>
    </source>
</reference>
<sequence length="61" mass="6586">RRALGGLRLWQRRRRRRALGGPRLMRAGLAVTGGRDAGGDVLDFWTGGGGVGHWTEGDSVD</sequence>
<proteinExistence type="predicted"/>
<name>A0A1A8V423_NOTFU</name>
<gene>
    <name evidence="1" type="primary">MUC22</name>
</gene>
<feature type="non-terminal residue" evidence="1">
    <location>
        <position position="61"/>
    </location>
</feature>
<feature type="non-terminal residue" evidence="1">
    <location>
        <position position="1"/>
    </location>
</feature>
<accession>A0A1A8V423</accession>
<organism evidence="1">
    <name type="scientific">Nothobranchius furzeri</name>
    <name type="common">Turquoise killifish</name>
    <dbReference type="NCBI Taxonomy" id="105023"/>
    <lineage>
        <taxon>Eukaryota</taxon>
        <taxon>Metazoa</taxon>
        <taxon>Chordata</taxon>
        <taxon>Craniata</taxon>
        <taxon>Vertebrata</taxon>
        <taxon>Euteleostomi</taxon>
        <taxon>Actinopterygii</taxon>
        <taxon>Neopterygii</taxon>
        <taxon>Teleostei</taxon>
        <taxon>Neoteleostei</taxon>
        <taxon>Acanthomorphata</taxon>
        <taxon>Ovalentaria</taxon>
        <taxon>Atherinomorphae</taxon>
        <taxon>Cyprinodontiformes</taxon>
        <taxon>Nothobranchiidae</taxon>
        <taxon>Nothobranchius</taxon>
    </lineage>
</organism>
<protein>
    <submittedName>
        <fullName evidence="1">Mucin 22</fullName>
    </submittedName>
</protein>
<reference evidence="1" key="1">
    <citation type="submission" date="2016-05" db="EMBL/GenBank/DDBJ databases">
        <authorList>
            <person name="Lavstsen T."/>
            <person name="Jespersen J.S."/>
        </authorList>
    </citation>
    <scope>NUCLEOTIDE SEQUENCE</scope>
    <source>
        <tissue evidence="1">Brain</tissue>
    </source>
</reference>